<dbReference type="SUPFAM" id="SSF53098">
    <property type="entry name" value="Ribonuclease H-like"/>
    <property type="match status" value="1"/>
</dbReference>
<dbReference type="SUPFAM" id="SSF56672">
    <property type="entry name" value="DNA/RNA polymerases"/>
    <property type="match status" value="1"/>
</dbReference>
<feature type="domain" description="Integrase catalytic" evidence="8">
    <location>
        <begin position="517"/>
        <end position="682"/>
    </location>
</feature>
<dbReference type="InterPro" id="IPR039537">
    <property type="entry name" value="Retrotran_Ty1/copia-like"/>
</dbReference>
<gene>
    <name evidence="9" type="ORF">LUZ62_005698</name>
</gene>
<dbReference type="GO" id="GO:0015074">
    <property type="term" value="P:DNA integration"/>
    <property type="evidence" value="ECO:0007669"/>
    <property type="project" value="InterPro"/>
</dbReference>
<accession>A0AAV8BQL6</accession>
<keyword evidence="5" id="KW-0862">Zinc</keyword>
<feature type="compositionally biased region" description="Basic residues" evidence="6">
    <location>
        <begin position="242"/>
        <end position="254"/>
    </location>
</feature>
<keyword evidence="4" id="KW-0378">Hydrolase</keyword>
<evidence type="ECO:0000256" key="5">
    <source>
        <dbReference type="PROSITE-ProRule" id="PRU00047"/>
    </source>
</evidence>
<keyword evidence="1" id="KW-0645">Protease</keyword>
<dbReference type="InterPro" id="IPR025724">
    <property type="entry name" value="GAG-pre-integrase_dom"/>
</dbReference>
<dbReference type="GO" id="GO:0008270">
    <property type="term" value="F:zinc ion binding"/>
    <property type="evidence" value="ECO:0007669"/>
    <property type="project" value="UniProtKB-KW"/>
</dbReference>
<evidence type="ECO:0000259" key="7">
    <source>
        <dbReference type="PROSITE" id="PS50158"/>
    </source>
</evidence>
<dbReference type="GO" id="GO:0004190">
    <property type="term" value="F:aspartic-type endopeptidase activity"/>
    <property type="evidence" value="ECO:0007669"/>
    <property type="project" value="UniProtKB-KW"/>
</dbReference>
<dbReference type="PROSITE" id="PS50158">
    <property type="entry name" value="ZF_CCHC"/>
    <property type="match status" value="1"/>
</dbReference>
<reference evidence="9" key="1">
    <citation type="submission" date="2022-08" db="EMBL/GenBank/DDBJ databases">
        <authorList>
            <person name="Marques A."/>
        </authorList>
    </citation>
    <scope>NUCLEOTIDE SEQUENCE</scope>
    <source>
        <strain evidence="9">RhyPub2mFocal</strain>
        <tissue evidence="9">Leaves</tissue>
    </source>
</reference>
<keyword evidence="2" id="KW-0479">Metal-binding</keyword>
<evidence type="ECO:0000259" key="8">
    <source>
        <dbReference type="PROSITE" id="PS50994"/>
    </source>
</evidence>
<feature type="region of interest" description="Disordered" evidence="6">
    <location>
        <begin position="213"/>
        <end position="257"/>
    </location>
</feature>
<dbReference type="CDD" id="cd09272">
    <property type="entry name" value="RNase_HI_RT_Ty1"/>
    <property type="match status" value="1"/>
</dbReference>
<keyword evidence="5" id="KW-0863">Zinc-finger</keyword>
<proteinExistence type="predicted"/>
<keyword evidence="3" id="KW-0064">Aspartyl protease</keyword>
<dbReference type="GO" id="GO:0003676">
    <property type="term" value="F:nucleic acid binding"/>
    <property type="evidence" value="ECO:0007669"/>
    <property type="project" value="InterPro"/>
</dbReference>
<dbReference type="SUPFAM" id="SSF57756">
    <property type="entry name" value="Retrovirus zinc finger-like domains"/>
    <property type="match status" value="1"/>
</dbReference>
<dbReference type="Pfam" id="PF00665">
    <property type="entry name" value="rve"/>
    <property type="match status" value="1"/>
</dbReference>
<dbReference type="SMART" id="SM00343">
    <property type="entry name" value="ZnF_C2HC"/>
    <property type="match status" value="1"/>
</dbReference>
<dbReference type="InterPro" id="IPR036875">
    <property type="entry name" value="Znf_CCHC_sf"/>
</dbReference>
<sequence>MSVSKNIIADLNAGEKLTSNNYDVWHRKAQFLLEMQDLLEPLTRELTEAERANPNRNRAIEEFKKKDRAARITLLSSMSNDVLLRFERYRTTKELWDAVKLQYGDTSTTRLRQLTLRLDGYKKRPEHSMREHILAMSNMISELTQAGHVLSDEQQVQAVIRSLPRSWEHLRVKLTHNDNILTFDQVARHVELEEDRLSAEKAEKAAGEAMIAASMNSQRKPKKNSGSKKGAGGTGVANAKIDKKRNKKRGKGKEKPKGACFNCDQIGHFARDCTKPKKVLSGLSSVSVSVSAGHWYDQRAAGLPSACDSALYVSSCFMLTNNNPVWTVDSAATDHIARDRAAFVDYRRIPAGSKRIYMGNNSSVLVHGIGTCELMFRNGHKLVLHDVLYMPDVRRSLVSVLVLVKTGLRVVFLNNCVELYKNSILLGNGFFENNFMILDTIDGCSSFSYDVFSSNVSSYVNDNMLIWHARLCHVGQDRMTRLAKVGLLGPLTKVSLPRCEGCLAGKATRKPFGKAVRATTPLQLIHSDICGPLSVRARHGAYYFITFIDDYTRFGHVYLISHKSDALGCFQKYLAMVENQQNGLVKALRTDRGREYLSDQFKSLCDEKGIVHQLTTPYTPQQNGVAERRNRTLLEMVRSMMAQASLPISYWGDALLTATYVLNRVPSKSVAATPYELWTGRKPNLGCRGERGNKSPPQPPEVRTIAEEVAQQVRTSLAPSFSGPQAGPAGRQDWRDFQDRGPVNLHPETAGRWDDQRTAEPVTDMQTEEVFEPRRSEREKVPRRRFEIEGGEVFMTALDGLVIPNEDDKLKRKKAIKAIDPDEPKNVREALSSSKSKEWLLAMQEEIDSMEKNQVWDLVDLPRGRKAVGSKWVLKAKRKNDGSIERYKARLVAKGFTQVEGVDYEETFSPVVRFASIRLILAIVAVMDLELYQMDVKTAFLNGELQEEIYMVQPDAFVVEGKEHMVCRLRRSIYGLKQASRQWNLRFHQAVLSNGFRVMEEDHCVYVKGSNDCFLIMTLYVDDILLAGNNKSLISSTQAWLSSMFDMKDMGEASYVLGVKITRDRTKRFLSLSQETYVKKILERYDMDGCRSVDTPIDKNTSLSSDMGPNTDAERKKMENVPYSSAVGSLMYAMLCTRPDICYAVSLVSRFQSNPGFAHWQAVKRILRYLKNTSDYVLCYQGRSLDLVGYSDADWAGDLDERKSTSGFIFMLGNSVISWASKKQTCVALSTMEAEYIACSAATQEAIWLRRFLKGLGVVKVPNGPVTIYCDSTAAIAFSRDPKYHGKAKHIDTRYHFVRDRQTHQKIVLKHISTDEMVADPFTKPIARMQFLKLIRVMGLMSASGSLT</sequence>
<evidence type="ECO:0000313" key="9">
    <source>
        <dbReference type="EMBL" id="KAJ4744662.1"/>
    </source>
</evidence>
<dbReference type="Proteomes" id="UP001140206">
    <property type="component" value="Unassembled WGS sequence"/>
</dbReference>
<dbReference type="InterPro" id="IPR043502">
    <property type="entry name" value="DNA/RNA_pol_sf"/>
</dbReference>
<comment type="caution">
    <text evidence="9">The sequence shown here is derived from an EMBL/GenBank/DDBJ whole genome shotgun (WGS) entry which is preliminary data.</text>
</comment>
<dbReference type="PANTHER" id="PTHR42648">
    <property type="entry name" value="TRANSPOSASE, PUTATIVE-RELATED"/>
    <property type="match status" value="1"/>
</dbReference>
<name>A0AAV8BQL6_9POAL</name>
<dbReference type="Pfam" id="PF07727">
    <property type="entry name" value="RVT_2"/>
    <property type="match status" value="1"/>
</dbReference>
<organism evidence="9 10">
    <name type="scientific">Rhynchospora pubera</name>
    <dbReference type="NCBI Taxonomy" id="906938"/>
    <lineage>
        <taxon>Eukaryota</taxon>
        <taxon>Viridiplantae</taxon>
        <taxon>Streptophyta</taxon>
        <taxon>Embryophyta</taxon>
        <taxon>Tracheophyta</taxon>
        <taxon>Spermatophyta</taxon>
        <taxon>Magnoliopsida</taxon>
        <taxon>Liliopsida</taxon>
        <taxon>Poales</taxon>
        <taxon>Cyperaceae</taxon>
        <taxon>Cyperoideae</taxon>
        <taxon>Rhynchosporeae</taxon>
        <taxon>Rhynchospora</taxon>
    </lineage>
</organism>
<dbReference type="EMBL" id="JAMFTS010000031">
    <property type="protein sequence ID" value="KAJ4744662.1"/>
    <property type="molecule type" value="Genomic_DNA"/>
</dbReference>
<dbReference type="InterPro" id="IPR012337">
    <property type="entry name" value="RNaseH-like_sf"/>
</dbReference>
<evidence type="ECO:0000256" key="1">
    <source>
        <dbReference type="ARBA" id="ARBA00022670"/>
    </source>
</evidence>
<dbReference type="InterPro" id="IPR054722">
    <property type="entry name" value="PolX-like_BBD"/>
</dbReference>
<dbReference type="Gene3D" id="3.30.420.10">
    <property type="entry name" value="Ribonuclease H-like superfamily/Ribonuclease H"/>
    <property type="match status" value="1"/>
</dbReference>
<dbReference type="PROSITE" id="PS50994">
    <property type="entry name" value="INTEGRASE"/>
    <property type="match status" value="1"/>
</dbReference>
<dbReference type="GO" id="GO:0006508">
    <property type="term" value="P:proteolysis"/>
    <property type="evidence" value="ECO:0007669"/>
    <property type="project" value="UniProtKB-KW"/>
</dbReference>
<dbReference type="Pfam" id="PF22936">
    <property type="entry name" value="Pol_BBD"/>
    <property type="match status" value="1"/>
</dbReference>
<evidence type="ECO:0000256" key="2">
    <source>
        <dbReference type="ARBA" id="ARBA00022723"/>
    </source>
</evidence>
<evidence type="ECO:0000256" key="6">
    <source>
        <dbReference type="SAM" id="MobiDB-lite"/>
    </source>
</evidence>
<dbReference type="InterPro" id="IPR001584">
    <property type="entry name" value="Integrase_cat-core"/>
</dbReference>
<dbReference type="Gene3D" id="4.10.60.10">
    <property type="entry name" value="Zinc finger, CCHC-type"/>
    <property type="match status" value="1"/>
</dbReference>
<dbReference type="Pfam" id="PF14223">
    <property type="entry name" value="Retrotran_gag_2"/>
    <property type="match status" value="1"/>
</dbReference>
<dbReference type="InterPro" id="IPR001878">
    <property type="entry name" value="Znf_CCHC"/>
</dbReference>
<evidence type="ECO:0000313" key="10">
    <source>
        <dbReference type="Proteomes" id="UP001140206"/>
    </source>
</evidence>
<dbReference type="Pfam" id="PF00098">
    <property type="entry name" value="zf-CCHC"/>
    <property type="match status" value="1"/>
</dbReference>
<feature type="domain" description="CCHC-type" evidence="7">
    <location>
        <begin position="260"/>
        <end position="275"/>
    </location>
</feature>
<evidence type="ECO:0000256" key="4">
    <source>
        <dbReference type="ARBA" id="ARBA00022801"/>
    </source>
</evidence>
<dbReference type="Pfam" id="PF13976">
    <property type="entry name" value="gag_pre-integrs"/>
    <property type="match status" value="1"/>
</dbReference>
<dbReference type="InterPro" id="IPR036397">
    <property type="entry name" value="RNaseH_sf"/>
</dbReference>
<evidence type="ECO:0000256" key="3">
    <source>
        <dbReference type="ARBA" id="ARBA00022750"/>
    </source>
</evidence>
<protein>
    <submittedName>
        <fullName evidence="9">Gag-Pol polyprotein</fullName>
    </submittedName>
</protein>
<dbReference type="InterPro" id="IPR013103">
    <property type="entry name" value="RVT_2"/>
</dbReference>
<keyword evidence="10" id="KW-1185">Reference proteome</keyword>
<dbReference type="PANTHER" id="PTHR42648:SF27">
    <property type="entry name" value="RNA-DIRECTED DNA POLYMERASE"/>
    <property type="match status" value="1"/>
</dbReference>